<organism evidence="5 6">
    <name type="scientific">Tribonema minus</name>
    <dbReference type="NCBI Taxonomy" id="303371"/>
    <lineage>
        <taxon>Eukaryota</taxon>
        <taxon>Sar</taxon>
        <taxon>Stramenopiles</taxon>
        <taxon>Ochrophyta</taxon>
        <taxon>PX clade</taxon>
        <taxon>Xanthophyceae</taxon>
        <taxon>Tribonematales</taxon>
        <taxon>Tribonemataceae</taxon>
        <taxon>Tribonema</taxon>
    </lineage>
</organism>
<dbReference type="AlphaFoldDB" id="A0A835ZAL5"/>
<dbReference type="EMBL" id="JAFCMP010000067">
    <property type="protein sequence ID" value="KAG5188677.1"/>
    <property type="molecule type" value="Genomic_DNA"/>
</dbReference>
<keyword evidence="6" id="KW-1185">Reference proteome</keyword>
<dbReference type="InterPro" id="IPR012677">
    <property type="entry name" value="Nucleotide-bd_a/b_plait_sf"/>
</dbReference>
<dbReference type="GO" id="GO:0006417">
    <property type="term" value="P:regulation of translation"/>
    <property type="evidence" value="ECO:0007669"/>
    <property type="project" value="TreeGrafter"/>
</dbReference>
<keyword evidence="2 3" id="KW-0694">RNA-binding</keyword>
<evidence type="ECO:0000313" key="6">
    <source>
        <dbReference type="Proteomes" id="UP000664859"/>
    </source>
</evidence>
<feature type="domain" description="RRM" evidence="4">
    <location>
        <begin position="112"/>
        <end position="188"/>
    </location>
</feature>
<feature type="non-terminal residue" evidence="5">
    <location>
        <position position="334"/>
    </location>
</feature>
<reference evidence="5" key="1">
    <citation type="submission" date="2021-02" db="EMBL/GenBank/DDBJ databases">
        <title>First Annotated Genome of the Yellow-green Alga Tribonema minus.</title>
        <authorList>
            <person name="Mahan K.M."/>
        </authorList>
    </citation>
    <scope>NUCLEOTIDE SEQUENCE</scope>
    <source>
        <strain evidence="5">UTEX B ZZ1240</strain>
    </source>
</reference>
<gene>
    <name evidence="5" type="ORF">JKP88DRAFT_155432</name>
</gene>
<name>A0A835ZAL5_9STRA</name>
<feature type="domain" description="RRM" evidence="4">
    <location>
        <begin position="15"/>
        <end position="95"/>
    </location>
</feature>
<protein>
    <recommendedName>
        <fullName evidence="4">RRM domain-containing protein</fullName>
    </recommendedName>
</protein>
<dbReference type="Gene3D" id="3.30.70.330">
    <property type="match status" value="2"/>
</dbReference>
<evidence type="ECO:0000259" key="4">
    <source>
        <dbReference type="PROSITE" id="PS50102"/>
    </source>
</evidence>
<dbReference type="InterPro" id="IPR035979">
    <property type="entry name" value="RBD_domain_sf"/>
</dbReference>
<dbReference type="InterPro" id="IPR000504">
    <property type="entry name" value="RRM_dom"/>
</dbReference>
<evidence type="ECO:0000256" key="2">
    <source>
        <dbReference type="ARBA" id="ARBA00022884"/>
    </source>
</evidence>
<dbReference type="Proteomes" id="UP000664859">
    <property type="component" value="Unassembled WGS sequence"/>
</dbReference>
<evidence type="ECO:0000313" key="5">
    <source>
        <dbReference type="EMBL" id="KAG5188677.1"/>
    </source>
</evidence>
<comment type="caution">
    <text evidence="5">The sequence shown here is derived from an EMBL/GenBank/DDBJ whole genome shotgun (WGS) entry which is preliminary data.</text>
</comment>
<dbReference type="Pfam" id="PF00076">
    <property type="entry name" value="RRM_1"/>
    <property type="match status" value="2"/>
</dbReference>
<dbReference type="PANTHER" id="PTHR48032">
    <property type="entry name" value="RNA-BINDING PROTEIN MUSASHI HOMOLOG RBP6"/>
    <property type="match status" value="1"/>
</dbReference>
<dbReference type="PROSITE" id="PS50102">
    <property type="entry name" value="RRM"/>
    <property type="match status" value="2"/>
</dbReference>
<evidence type="ECO:0000256" key="3">
    <source>
        <dbReference type="PROSITE-ProRule" id="PRU00176"/>
    </source>
</evidence>
<keyword evidence="1" id="KW-0677">Repeat</keyword>
<evidence type="ECO:0000256" key="1">
    <source>
        <dbReference type="ARBA" id="ARBA00022737"/>
    </source>
</evidence>
<feature type="non-terminal residue" evidence="5">
    <location>
        <position position="1"/>
    </location>
</feature>
<dbReference type="SMART" id="SM00360">
    <property type="entry name" value="RRM"/>
    <property type="match status" value="2"/>
</dbReference>
<dbReference type="SUPFAM" id="SSF54928">
    <property type="entry name" value="RNA-binding domain, RBD"/>
    <property type="match status" value="2"/>
</dbReference>
<dbReference type="OrthoDB" id="1875751at2759"/>
<dbReference type="GO" id="GO:0003729">
    <property type="term" value="F:mRNA binding"/>
    <property type="evidence" value="ECO:0007669"/>
    <property type="project" value="TreeGrafter"/>
</dbReference>
<dbReference type="PANTHER" id="PTHR48032:SF6">
    <property type="entry name" value="RNA-BINDING (RRM_RBD_RNP MOTIFS) FAMILY PROTEIN"/>
    <property type="match status" value="1"/>
</dbReference>
<proteinExistence type="predicted"/>
<accession>A0A835ZAL5</accession>
<sequence>VPGSDEIDKDSDVTGKLFVGKSSGISWQTSEESLSYHFSKFGALADVALMKDKYTGQPRGFGFIKFEDPSVLDAVLAQPEHNIDGRVVDVKRAVPKSEAPGPARATRQADFNKVFVGGLAPSVTAAEFRQYFEGFGAVSDAVVMFDRQTQRSRGFGFVTFQDESVVQNVLMGTHELNGKMVEVKTAEPKESRRNASPGGGRGLPYGMQPYGMPMAGRGMGGRHVYGRNGGGGAAGAGATSPYGAAGYGVYGASAAAAAAAYGSAYGAAAAAAYGSYPAYAAYTTGGYGAGAPGYSAPQAAGYAAYRAGAGGYDAAAAGAAQAGAPPPGQQPQYA</sequence>